<dbReference type="Pfam" id="PF00392">
    <property type="entry name" value="GntR"/>
    <property type="match status" value="1"/>
</dbReference>
<dbReference type="Gene3D" id="1.10.10.10">
    <property type="entry name" value="Winged helix-like DNA-binding domain superfamily/Winged helix DNA-binding domain"/>
    <property type="match status" value="1"/>
</dbReference>
<dbReference type="SMART" id="SM00866">
    <property type="entry name" value="UTRA"/>
    <property type="match status" value="1"/>
</dbReference>
<dbReference type="GO" id="GO:0045892">
    <property type="term" value="P:negative regulation of DNA-templated transcription"/>
    <property type="evidence" value="ECO:0007669"/>
    <property type="project" value="TreeGrafter"/>
</dbReference>
<keyword evidence="3" id="KW-0804">Transcription</keyword>
<keyword evidence="2" id="KW-0238">DNA-binding</keyword>
<dbReference type="PRINTS" id="PR00035">
    <property type="entry name" value="HTHGNTR"/>
</dbReference>
<gene>
    <name evidence="6" type="ordered locus">Snov_4214</name>
</gene>
<sequence length="278" mass="31020">MKSNMNAPLNLQRTYDRSRVPLYLQVAEVMRQRIEARQWLPGAKIPTLEQLEVEFQVARVTVRQAVDILRKEGLLYCRQGRGTFILDNKTDKRWLKLATDWHSLAESLKGNVPRLIAAPTPTSQPILAAGDGKLADSYVFLRSVQFKDDEPYGIVNLRLASHIYDLDRAAFETRPALPILAELDQVEVKSARQSITIGGADPEVADLLKIALGTPTAMCRCIIVDSHGIAIYVADIIYRSDYIRIDIDLLANGSSKTQTAKSSERKSRKTSGTAKQKA</sequence>
<dbReference type="InterPro" id="IPR000524">
    <property type="entry name" value="Tscrpt_reg_HTH_GntR"/>
</dbReference>
<dbReference type="CDD" id="cd07377">
    <property type="entry name" value="WHTH_GntR"/>
    <property type="match status" value="1"/>
</dbReference>
<dbReference type="GO" id="GO:0003700">
    <property type="term" value="F:DNA-binding transcription factor activity"/>
    <property type="evidence" value="ECO:0007669"/>
    <property type="project" value="InterPro"/>
</dbReference>
<evidence type="ECO:0000256" key="1">
    <source>
        <dbReference type="ARBA" id="ARBA00023015"/>
    </source>
</evidence>
<dbReference type="PROSITE" id="PS50949">
    <property type="entry name" value="HTH_GNTR"/>
    <property type="match status" value="1"/>
</dbReference>
<dbReference type="HOGENOM" id="CLU_063236_4_2_5"/>
<evidence type="ECO:0000256" key="2">
    <source>
        <dbReference type="ARBA" id="ARBA00023125"/>
    </source>
</evidence>
<feature type="region of interest" description="Disordered" evidence="4">
    <location>
        <begin position="255"/>
        <end position="278"/>
    </location>
</feature>
<dbReference type="InterPro" id="IPR050679">
    <property type="entry name" value="Bact_HTH_transcr_reg"/>
</dbReference>
<dbReference type="Proteomes" id="UP000006633">
    <property type="component" value="Chromosome"/>
</dbReference>
<dbReference type="PANTHER" id="PTHR44846">
    <property type="entry name" value="MANNOSYL-D-GLYCERATE TRANSPORT/METABOLISM SYSTEM REPRESSOR MNGR-RELATED"/>
    <property type="match status" value="1"/>
</dbReference>
<dbReference type="eggNOG" id="COG2188">
    <property type="taxonomic scope" value="Bacteria"/>
</dbReference>
<proteinExistence type="predicted"/>
<evidence type="ECO:0000256" key="3">
    <source>
        <dbReference type="ARBA" id="ARBA00023163"/>
    </source>
</evidence>
<dbReference type="SUPFAM" id="SSF64288">
    <property type="entry name" value="Chorismate lyase-like"/>
    <property type="match status" value="1"/>
</dbReference>
<evidence type="ECO:0000313" key="6">
    <source>
        <dbReference type="EMBL" id="ADH91482.1"/>
    </source>
</evidence>
<dbReference type="InterPro" id="IPR011663">
    <property type="entry name" value="UTRA"/>
</dbReference>
<accession>D7A1Q7</accession>
<dbReference type="Gene3D" id="3.40.1410.10">
    <property type="entry name" value="Chorismate lyase-like"/>
    <property type="match status" value="1"/>
</dbReference>
<dbReference type="InterPro" id="IPR036388">
    <property type="entry name" value="WH-like_DNA-bd_sf"/>
</dbReference>
<dbReference type="EMBL" id="CP002026">
    <property type="protein sequence ID" value="ADH91482.1"/>
    <property type="molecule type" value="Genomic_DNA"/>
</dbReference>
<keyword evidence="7" id="KW-1185">Reference proteome</keyword>
<organism evidence="6 7">
    <name type="scientific">Ancylobacter novellus (strain ATCC 8093 / DSM 506 / JCM 20403 / CCM 1077 / IAM 12100 / NBRC 12443 / NCIMB 10456)</name>
    <name type="common">Starkeya novella</name>
    <dbReference type="NCBI Taxonomy" id="639283"/>
    <lineage>
        <taxon>Bacteria</taxon>
        <taxon>Pseudomonadati</taxon>
        <taxon>Pseudomonadota</taxon>
        <taxon>Alphaproteobacteria</taxon>
        <taxon>Hyphomicrobiales</taxon>
        <taxon>Xanthobacteraceae</taxon>
        <taxon>Ancylobacter</taxon>
    </lineage>
</organism>
<dbReference type="InterPro" id="IPR028978">
    <property type="entry name" value="Chorismate_lyase_/UTRA_dom_sf"/>
</dbReference>
<evidence type="ECO:0000313" key="7">
    <source>
        <dbReference type="Proteomes" id="UP000006633"/>
    </source>
</evidence>
<dbReference type="InterPro" id="IPR036390">
    <property type="entry name" value="WH_DNA-bd_sf"/>
</dbReference>
<dbReference type="SUPFAM" id="SSF46785">
    <property type="entry name" value="Winged helix' DNA-binding domain"/>
    <property type="match status" value="1"/>
</dbReference>
<protein>
    <submittedName>
        <fullName evidence="6">Transcriptional regulator, GntR family</fullName>
    </submittedName>
</protein>
<dbReference type="Pfam" id="PF07702">
    <property type="entry name" value="UTRA"/>
    <property type="match status" value="1"/>
</dbReference>
<dbReference type="SMART" id="SM00345">
    <property type="entry name" value="HTH_GNTR"/>
    <property type="match status" value="1"/>
</dbReference>
<dbReference type="STRING" id="639283.Snov_4214"/>
<keyword evidence="1" id="KW-0805">Transcription regulation</keyword>
<evidence type="ECO:0000256" key="4">
    <source>
        <dbReference type="SAM" id="MobiDB-lite"/>
    </source>
</evidence>
<feature type="domain" description="HTH gntR-type" evidence="5">
    <location>
        <begin position="20"/>
        <end position="88"/>
    </location>
</feature>
<dbReference type="PANTHER" id="PTHR44846:SF1">
    <property type="entry name" value="MANNOSYL-D-GLYCERATE TRANSPORT_METABOLISM SYSTEM REPRESSOR MNGR-RELATED"/>
    <property type="match status" value="1"/>
</dbReference>
<dbReference type="KEGG" id="sno:Snov_4214"/>
<name>D7A1Q7_ANCN5</name>
<dbReference type="GO" id="GO:0003677">
    <property type="term" value="F:DNA binding"/>
    <property type="evidence" value="ECO:0007669"/>
    <property type="project" value="UniProtKB-KW"/>
</dbReference>
<evidence type="ECO:0000259" key="5">
    <source>
        <dbReference type="PROSITE" id="PS50949"/>
    </source>
</evidence>
<reference evidence="6 7" key="1">
    <citation type="journal article" date="2012" name="Stand. Genomic Sci.">
        <title>Complete genome sequence of the facultatively chemolithoautotrophic and methylotrophic alpha Proteobacterium Starkeya novella type strain (ATCC 8093(T)).</title>
        <authorList>
            <person name="Kappler U."/>
            <person name="Davenport K."/>
            <person name="Beatson S."/>
            <person name="Lucas S."/>
            <person name="Lapidus A."/>
            <person name="Copeland A."/>
            <person name="Berry K.W."/>
            <person name="Glavina Del Rio T."/>
            <person name="Hammon N."/>
            <person name="Dalin E."/>
            <person name="Tice H."/>
            <person name="Pitluck S."/>
            <person name="Richardson P."/>
            <person name="Bruce D."/>
            <person name="Goodwin L.A."/>
            <person name="Han C."/>
            <person name="Tapia R."/>
            <person name="Detter J.C."/>
            <person name="Chang Y.J."/>
            <person name="Jeffries C.D."/>
            <person name="Land M."/>
            <person name="Hauser L."/>
            <person name="Kyrpides N.C."/>
            <person name="Goker M."/>
            <person name="Ivanova N."/>
            <person name="Klenk H.P."/>
            <person name="Woyke T."/>
        </authorList>
    </citation>
    <scope>NUCLEOTIDE SEQUENCE [LARGE SCALE GENOMIC DNA]</scope>
    <source>
        <strain evidence="7">ATCC 8093 / DSM 506 / JCM 20403 / CCM 1077 / IAM 12100 / NBRC 12443 / NCIMB 10456</strain>
    </source>
</reference>
<dbReference type="AlphaFoldDB" id="D7A1Q7"/>